<evidence type="ECO:0000313" key="2">
    <source>
        <dbReference type="Proteomes" id="UP001144157"/>
    </source>
</evidence>
<reference evidence="1" key="1">
    <citation type="submission" date="2022-07" db="EMBL/GenBank/DDBJ databases">
        <title>Taxonomy of Aspergillus series Nigri: significant species reduction supported by multi-species coalescent approaches.</title>
        <authorList>
            <person name="Bian C."/>
            <person name="Kusuya Y."/>
            <person name="Sklenar F."/>
            <person name="D'hooge E."/>
            <person name="Yaguchi T."/>
            <person name="Takahashi H."/>
            <person name="Hubka V."/>
        </authorList>
    </citation>
    <scope>NUCLEOTIDE SEQUENCE</scope>
    <source>
        <strain evidence="1">IFM 56815</strain>
    </source>
</reference>
<dbReference type="Proteomes" id="UP001144157">
    <property type="component" value="Unassembled WGS sequence"/>
</dbReference>
<comment type="caution">
    <text evidence="1">The sequence shown here is derived from an EMBL/GenBank/DDBJ whole genome shotgun (WGS) entry which is preliminary data.</text>
</comment>
<proteinExistence type="predicted"/>
<sequence>MTSMRMDHFDKQLREDRLAHLPPAMLPRQPPPLDQNGKMVVSRARVSVGLIGLLLHDSIGQGQEWAFNANAMQCNATQNGDIGGQIDEIGGSSANRKP</sequence>
<organism evidence="1 2">
    <name type="scientific">Aspergillus tubingensis</name>
    <dbReference type="NCBI Taxonomy" id="5068"/>
    <lineage>
        <taxon>Eukaryota</taxon>
        <taxon>Fungi</taxon>
        <taxon>Dikarya</taxon>
        <taxon>Ascomycota</taxon>
        <taxon>Pezizomycotina</taxon>
        <taxon>Eurotiomycetes</taxon>
        <taxon>Eurotiomycetidae</taxon>
        <taxon>Eurotiales</taxon>
        <taxon>Aspergillaceae</taxon>
        <taxon>Aspergillus</taxon>
        <taxon>Aspergillus subgen. Circumdati</taxon>
    </lineage>
</organism>
<dbReference type="EMBL" id="BRPE01000011">
    <property type="protein sequence ID" value="GLA87943.1"/>
    <property type="molecule type" value="Genomic_DNA"/>
</dbReference>
<evidence type="ECO:0000313" key="1">
    <source>
        <dbReference type="EMBL" id="GLA87943.1"/>
    </source>
</evidence>
<gene>
    <name evidence="1" type="ORF">AtubIFM56815_002376</name>
</gene>
<protein>
    <submittedName>
        <fullName evidence="1">Uncharacterized protein</fullName>
    </submittedName>
</protein>
<name>A0A9W6EQ04_ASPTU</name>
<accession>A0A9W6EQ04</accession>
<dbReference type="AlphaFoldDB" id="A0A9W6EQ04"/>